<dbReference type="Gene3D" id="3.40.1810.10">
    <property type="entry name" value="Transcription factor, MADS-box"/>
    <property type="match status" value="1"/>
</dbReference>
<comment type="subcellular location">
    <subcellularLocation>
        <location evidence="1">Nucleus</location>
    </subcellularLocation>
</comment>
<keyword evidence="2" id="KW-0805">Transcription regulation</keyword>
<dbReference type="GO" id="GO:0003677">
    <property type="term" value="F:DNA binding"/>
    <property type="evidence" value="ECO:0007669"/>
    <property type="project" value="UniProtKB-KW"/>
</dbReference>
<dbReference type="CDD" id="cd00120">
    <property type="entry name" value="MADS"/>
    <property type="match status" value="1"/>
</dbReference>
<sequence>MGRGKLKMELISKEKSRNITFKKRKEGLMRKIHEFTTLCDVHACMIIYSPKQEKNSPVEPEIWPEDPDEISRIISLYKGKFKDSGTRIFSLLDFFHQRKKRVEDELEKLRKRAVETKYPTCIEPMMSHLTEIELREFACSLSNKLEVVKSRIESIKGSNDHHLDIQNNRYLIMNVSQHEQQQMNLDFNPRFSGLIQRVIELELMKQEAIISPAMNNNNIPIEMHGPIYSTIDQEHHQIRSINQNNKRMLLLMDENDHQYGGGGGGVGCGVLDNMVHDHSWPLMTTHLQPPLVPCMHYNHPHLMPNRNVLPALFFKGE</sequence>
<dbReference type="AlphaFoldDB" id="A0ABD3B5B3"/>
<evidence type="ECO:0000259" key="6">
    <source>
        <dbReference type="PROSITE" id="PS50066"/>
    </source>
</evidence>
<proteinExistence type="predicted"/>
<evidence type="ECO:0000313" key="7">
    <source>
        <dbReference type="EMBL" id="KAL3538506.1"/>
    </source>
</evidence>
<keyword evidence="3" id="KW-0238">DNA-binding</keyword>
<dbReference type="Proteomes" id="UP001630127">
    <property type="component" value="Unassembled WGS sequence"/>
</dbReference>
<evidence type="ECO:0000256" key="5">
    <source>
        <dbReference type="ARBA" id="ARBA00023242"/>
    </source>
</evidence>
<dbReference type="GO" id="GO:0005634">
    <property type="term" value="C:nucleus"/>
    <property type="evidence" value="ECO:0007669"/>
    <property type="project" value="UniProtKB-SubCell"/>
</dbReference>
<evidence type="ECO:0000313" key="8">
    <source>
        <dbReference type="Proteomes" id="UP001630127"/>
    </source>
</evidence>
<evidence type="ECO:0000256" key="4">
    <source>
        <dbReference type="ARBA" id="ARBA00023163"/>
    </source>
</evidence>
<reference evidence="7 8" key="1">
    <citation type="submission" date="2024-11" db="EMBL/GenBank/DDBJ databases">
        <title>A near-complete genome assembly of Cinchona calisaya.</title>
        <authorList>
            <person name="Lian D.C."/>
            <person name="Zhao X.W."/>
            <person name="Wei L."/>
        </authorList>
    </citation>
    <scope>NUCLEOTIDE SEQUENCE [LARGE SCALE GENOMIC DNA]</scope>
    <source>
        <tissue evidence="7">Nenye</tissue>
    </source>
</reference>
<accession>A0ABD3B5B3</accession>
<name>A0ABD3B5B3_9GENT</name>
<dbReference type="InterPro" id="IPR050142">
    <property type="entry name" value="MADS-box/MEF2_TF"/>
</dbReference>
<evidence type="ECO:0000256" key="1">
    <source>
        <dbReference type="ARBA" id="ARBA00004123"/>
    </source>
</evidence>
<protein>
    <recommendedName>
        <fullName evidence="6">MADS-box domain-containing protein</fullName>
    </recommendedName>
</protein>
<dbReference type="EMBL" id="JBJUIK010000001">
    <property type="protein sequence ID" value="KAL3538506.1"/>
    <property type="molecule type" value="Genomic_DNA"/>
</dbReference>
<keyword evidence="5" id="KW-0539">Nucleus</keyword>
<keyword evidence="4" id="KW-0804">Transcription</keyword>
<dbReference type="InterPro" id="IPR002100">
    <property type="entry name" value="TF_MADSbox"/>
</dbReference>
<dbReference type="SMART" id="SM00432">
    <property type="entry name" value="MADS"/>
    <property type="match status" value="1"/>
</dbReference>
<dbReference type="PRINTS" id="PR00404">
    <property type="entry name" value="MADSDOMAIN"/>
</dbReference>
<gene>
    <name evidence="7" type="ORF">ACH5RR_001872</name>
</gene>
<dbReference type="PANTHER" id="PTHR48019">
    <property type="entry name" value="SERUM RESPONSE FACTOR HOMOLOG"/>
    <property type="match status" value="1"/>
</dbReference>
<evidence type="ECO:0000256" key="3">
    <source>
        <dbReference type="ARBA" id="ARBA00023125"/>
    </source>
</evidence>
<organism evidence="7 8">
    <name type="scientific">Cinchona calisaya</name>
    <dbReference type="NCBI Taxonomy" id="153742"/>
    <lineage>
        <taxon>Eukaryota</taxon>
        <taxon>Viridiplantae</taxon>
        <taxon>Streptophyta</taxon>
        <taxon>Embryophyta</taxon>
        <taxon>Tracheophyta</taxon>
        <taxon>Spermatophyta</taxon>
        <taxon>Magnoliopsida</taxon>
        <taxon>eudicotyledons</taxon>
        <taxon>Gunneridae</taxon>
        <taxon>Pentapetalae</taxon>
        <taxon>asterids</taxon>
        <taxon>lamiids</taxon>
        <taxon>Gentianales</taxon>
        <taxon>Rubiaceae</taxon>
        <taxon>Cinchonoideae</taxon>
        <taxon>Cinchoneae</taxon>
        <taxon>Cinchona</taxon>
    </lineage>
</organism>
<dbReference type="SUPFAM" id="SSF55455">
    <property type="entry name" value="SRF-like"/>
    <property type="match status" value="1"/>
</dbReference>
<keyword evidence="8" id="KW-1185">Reference proteome</keyword>
<feature type="domain" description="MADS-box" evidence="6">
    <location>
        <begin position="1"/>
        <end position="61"/>
    </location>
</feature>
<dbReference type="Pfam" id="PF00319">
    <property type="entry name" value="SRF-TF"/>
    <property type="match status" value="1"/>
</dbReference>
<evidence type="ECO:0000256" key="2">
    <source>
        <dbReference type="ARBA" id="ARBA00023015"/>
    </source>
</evidence>
<dbReference type="PROSITE" id="PS50066">
    <property type="entry name" value="MADS_BOX_2"/>
    <property type="match status" value="1"/>
</dbReference>
<dbReference type="InterPro" id="IPR036879">
    <property type="entry name" value="TF_MADSbox_sf"/>
</dbReference>
<comment type="caution">
    <text evidence="7">The sequence shown here is derived from an EMBL/GenBank/DDBJ whole genome shotgun (WGS) entry which is preliminary data.</text>
</comment>